<keyword evidence="5" id="KW-1185">Reference proteome</keyword>
<dbReference type="Gene3D" id="3.40.630.30">
    <property type="match status" value="1"/>
</dbReference>
<dbReference type="InterPro" id="IPR000182">
    <property type="entry name" value="GNAT_dom"/>
</dbReference>
<sequence>MLMQARAQITICPASTSEAADIAKLALIASDGLTGITWEAMRRPGETVLDVGTRRAVRRGNGFSHHNAEIAFGRRGVIAAVVSFPLEAEDLTSPAPNMPAVFRPLVELERQAVSTWNINLLATYPEARGQGAATALIAEVEKRAALEGYSRLSLIVRDANPARRLYTRVGFREVARAPIVKGDLPLHGKDWVLMFRDVAG</sequence>
<dbReference type="PROSITE" id="PS51186">
    <property type="entry name" value="GNAT"/>
    <property type="match status" value="1"/>
</dbReference>
<dbReference type="Proteomes" id="UP000199382">
    <property type="component" value="Unassembled WGS sequence"/>
</dbReference>
<gene>
    <name evidence="4" type="ORF">SAMN04488026_106527</name>
</gene>
<evidence type="ECO:0000256" key="1">
    <source>
        <dbReference type="ARBA" id="ARBA00022679"/>
    </source>
</evidence>
<reference evidence="4 5" key="1">
    <citation type="submission" date="2016-10" db="EMBL/GenBank/DDBJ databases">
        <authorList>
            <person name="de Groot N.N."/>
        </authorList>
    </citation>
    <scope>NUCLEOTIDE SEQUENCE [LARGE SCALE GENOMIC DNA]</scope>
    <source>
        <strain evidence="4 5">DSM 25294</strain>
    </source>
</reference>
<dbReference type="EMBL" id="FNEK01000065">
    <property type="protein sequence ID" value="SDL05098.1"/>
    <property type="molecule type" value="Genomic_DNA"/>
</dbReference>
<dbReference type="CDD" id="cd04301">
    <property type="entry name" value="NAT_SF"/>
    <property type="match status" value="1"/>
</dbReference>
<evidence type="ECO:0000313" key="5">
    <source>
        <dbReference type="Proteomes" id="UP000199382"/>
    </source>
</evidence>
<name>A0A1G9GWQ2_9RHOB</name>
<evidence type="ECO:0000256" key="2">
    <source>
        <dbReference type="ARBA" id="ARBA00023315"/>
    </source>
</evidence>
<accession>A0A1G9GWQ2</accession>
<organism evidence="4 5">
    <name type="scientific">Aliiruegeria lutimaris</name>
    <dbReference type="NCBI Taxonomy" id="571298"/>
    <lineage>
        <taxon>Bacteria</taxon>
        <taxon>Pseudomonadati</taxon>
        <taxon>Pseudomonadota</taxon>
        <taxon>Alphaproteobacteria</taxon>
        <taxon>Rhodobacterales</taxon>
        <taxon>Roseobacteraceae</taxon>
        <taxon>Aliiruegeria</taxon>
    </lineage>
</organism>
<evidence type="ECO:0000313" key="4">
    <source>
        <dbReference type="EMBL" id="SDL05098.1"/>
    </source>
</evidence>
<feature type="domain" description="N-acetyltransferase" evidence="3">
    <location>
        <begin position="118"/>
        <end position="199"/>
    </location>
</feature>
<evidence type="ECO:0000259" key="3">
    <source>
        <dbReference type="PROSITE" id="PS51186"/>
    </source>
</evidence>
<keyword evidence="1 4" id="KW-0808">Transferase</keyword>
<dbReference type="GO" id="GO:0016747">
    <property type="term" value="F:acyltransferase activity, transferring groups other than amino-acyl groups"/>
    <property type="evidence" value="ECO:0007669"/>
    <property type="project" value="InterPro"/>
</dbReference>
<dbReference type="RefSeq" id="WP_170844695.1">
    <property type="nucleotide sequence ID" value="NZ_FNEK01000065.1"/>
</dbReference>
<proteinExistence type="predicted"/>
<dbReference type="PANTHER" id="PTHR43420">
    <property type="entry name" value="ACETYLTRANSFERASE"/>
    <property type="match status" value="1"/>
</dbReference>
<dbReference type="STRING" id="571298.SAMN04488026_106527"/>
<dbReference type="InterPro" id="IPR050680">
    <property type="entry name" value="YpeA/RimI_acetyltransf"/>
</dbReference>
<protein>
    <submittedName>
        <fullName evidence="4">Acetyltransferase (GNAT) family protein</fullName>
    </submittedName>
</protein>
<keyword evidence="2" id="KW-0012">Acyltransferase</keyword>
<dbReference type="SUPFAM" id="SSF55729">
    <property type="entry name" value="Acyl-CoA N-acyltransferases (Nat)"/>
    <property type="match status" value="1"/>
</dbReference>
<dbReference type="Pfam" id="PF00583">
    <property type="entry name" value="Acetyltransf_1"/>
    <property type="match status" value="1"/>
</dbReference>
<dbReference type="InterPro" id="IPR016181">
    <property type="entry name" value="Acyl_CoA_acyltransferase"/>
</dbReference>
<dbReference type="AlphaFoldDB" id="A0A1G9GWQ2"/>